<comment type="caution">
    <text evidence="1">The sequence shown here is derived from an EMBL/GenBank/DDBJ whole genome shotgun (WGS) entry which is preliminary data.</text>
</comment>
<sequence>MKTLSSYIINSLTYLKLESIKKDIVQVIFPDQAYNFHLEE</sequence>
<reference evidence="1 2" key="1">
    <citation type="journal article" date="2015" name="Phytopathology">
        <title>Genomes of Candidatus Liberibacter solanacearum haplotype A from New Zealand and the USA suggest significant genome plasticity in the species.</title>
        <authorList>
            <person name="Thompson S.M."/>
            <person name="Johnson C.P."/>
            <person name="Lu A.Y."/>
            <person name="Frampton R.A."/>
            <person name="Sullivan K.L."/>
            <person name="Fiers M.W."/>
            <person name="Crowhurst R.N."/>
            <person name="Pitman A.R."/>
            <person name="Scott I."/>
            <person name="Gudmestad N.C."/>
            <person name="Smith G.R."/>
        </authorList>
    </citation>
    <scope>NUCLEOTIDE SEQUENCE [LARGE SCALE GENOMIC DNA]</scope>
    <source>
        <strain evidence="1 2">LsoNZ1</strain>
    </source>
</reference>
<accession>A0A0F4VL06</accession>
<organism evidence="1 2">
    <name type="scientific">Candidatus Liberibacter solanacearum</name>
    <dbReference type="NCBI Taxonomy" id="556287"/>
    <lineage>
        <taxon>Bacteria</taxon>
        <taxon>Pseudomonadati</taxon>
        <taxon>Pseudomonadota</taxon>
        <taxon>Alphaproteobacteria</taxon>
        <taxon>Hyphomicrobiales</taxon>
        <taxon>Rhizobiaceae</taxon>
        <taxon>Liberibacter</taxon>
    </lineage>
</organism>
<gene>
    <name evidence="1" type="ORF">DJ66_0818</name>
</gene>
<proteinExistence type="predicted"/>
<protein>
    <submittedName>
        <fullName evidence="1">Uncharacterized protein</fullName>
    </submittedName>
</protein>
<dbReference type="AlphaFoldDB" id="A0A0F4VL06"/>
<name>A0A0F4VL06_9HYPH</name>
<evidence type="ECO:0000313" key="1">
    <source>
        <dbReference type="EMBL" id="KJZ82084.1"/>
    </source>
</evidence>
<dbReference type="Proteomes" id="UP000033731">
    <property type="component" value="Unassembled WGS sequence"/>
</dbReference>
<evidence type="ECO:0000313" key="2">
    <source>
        <dbReference type="Proteomes" id="UP000033731"/>
    </source>
</evidence>
<keyword evidence="2" id="KW-1185">Reference proteome</keyword>
<dbReference type="EMBL" id="JMTK01000002">
    <property type="protein sequence ID" value="KJZ82084.1"/>
    <property type="molecule type" value="Genomic_DNA"/>
</dbReference>